<name>Q6ZFH8_ORYSJ</name>
<reference evidence="2" key="2">
    <citation type="journal article" date="2008" name="Nucleic Acids Res.">
        <title>The rice annotation project database (RAP-DB): 2008 update.</title>
        <authorList>
            <consortium name="The rice annotation project (RAP)"/>
        </authorList>
    </citation>
    <scope>GENOME REANNOTATION</scope>
    <source>
        <strain evidence="2">cv. Nipponbare</strain>
    </source>
</reference>
<dbReference type="Proteomes" id="UP000000763">
    <property type="component" value="Chromosome 8"/>
</dbReference>
<accession>Q6ZFH8</accession>
<gene>
    <name evidence="1" type="primary">OJ1506_F01.24</name>
</gene>
<organism evidence="1 2">
    <name type="scientific">Oryza sativa subsp. japonica</name>
    <name type="common">Rice</name>
    <dbReference type="NCBI Taxonomy" id="39947"/>
    <lineage>
        <taxon>Eukaryota</taxon>
        <taxon>Viridiplantae</taxon>
        <taxon>Streptophyta</taxon>
        <taxon>Embryophyta</taxon>
        <taxon>Tracheophyta</taxon>
        <taxon>Spermatophyta</taxon>
        <taxon>Magnoliopsida</taxon>
        <taxon>Liliopsida</taxon>
        <taxon>Poales</taxon>
        <taxon>Poaceae</taxon>
        <taxon>BOP clade</taxon>
        <taxon>Oryzoideae</taxon>
        <taxon>Oryzeae</taxon>
        <taxon>Oryzinae</taxon>
        <taxon>Oryza</taxon>
        <taxon>Oryza sativa</taxon>
    </lineage>
</organism>
<evidence type="ECO:0000313" key="1">
    <source>
        <dbReference type="EMBL" id="BAD09277.1"/>
    </source>
</evidence>
<dbReference type="EMBL" id="AP004190">
    <property type="protein sequence ID" value="BAD09277.1"/>
    <property type="molecule type" value="Genomic_DNA"/>
</dbReference>
<evidence type="ECO:0000313" key="2">
    <source>
        <dbReference type="Proteomes" id="UP000000763"/>
    </source>
</evidence>
<sequence length="202" mass="21660">MTAMSSSVTGSMSCTNVAFLTDGVAGDAMHAGPGYDDARPYTVLFHPLTGRCVVRRAADDAAAATAAGTLELGWCEDTDAWAYTQPVSTLAMQGVWRGSPPLCLRAVGSGRPARLATNDAAADAAGCRGDARLLRERRAARAAPGMRRRTGRTIVGRKRKENRGETDILGARRAICKFCLFGMEEVNITYKDIQNRFEAEIS</sequence>
<proteinExistence type="predicted"/>
<dbReference type="AlphaFoldDB" id="Q6ZFH8"/>
<protein>
    <submittedName>
        <fullName evidence="1">Uncharacterized protein</fullName>
    </submittedName>
</protein>
<reference evidence="2" key="1">
    <citation type="journal article" date="2005" name="Nature">
        <title>The map-based sequence of the rice genome.</title>
        <authorList>
            <consortium name="International rice genome sequencing project (IRGSP)"/>
            <person name="Matsumoto T."/>
            <person name="Wu J."/>
            <person name="Kanamori H."/>
            <person name="Katayose Y."/>
            <person name="Fujisawa M."/>
            <person name="Namiki N."/>
            <person name="Mizuno H."/>
            <person name="Yamamoto K."/>
            <person name="Antonio B.A."/>
            <person name="Baba T."/>
            <person name="Sakata K."/>
            <person name="Nagamura Y."/>
            <person name="Aoki H."/>
            <person name="Arikawa K."/>
            <person name="Arita K."/>
            <person name="Bito T."/>
            <person name="Chiden Y."/>
            <person name="Fujitsuka N."/>
            <person name="Fukunaka R."/>
            <person name="Hamada M."/>
            <person name="Harada C."/>
            <person name="Hayashi A."/>
            <person name="Hijishita S."/>
            <person name="Honda M."/>
            <person name="Hosokawa S."/>
            <person name="Ichikawa Y."/>
            <person name="Idonuma A."/>
            <person name="Iijima M."/>
            <person name="Ikeda M."/>
            <person name="Ikeno M."/>
            <person name="Ito K."/>
            <person name="Ito S."/>
            <person name="Ito T."/>
            <person name="Ito Y."/>
            <person name="Ito Y."/>
            <person name="Iwabuchi A."/>
            <person name="Kamiya K."/>
            <person name="Karasawa W."/>
            <person name="Kurita K."/>
            <person name="Katagiri S."/>
            <person name="Kikuta A."/>
            <person name="Kobayashi H."/>
            <person name="Kobayashi N."/>
            <person name="Machita K."/>
            <person name="Maehara T."/>
            <person name="Masukawa M."/>
            <person name="Mizubayashi T."/>
            <person name="Mukai Y."/>
            <person name="Nagasaki H."/>
            <person name="Nagata Y."/>
            <person name="Naito S."/>
            <person name="Nakashima M."/>
            <person name="Nakama Y."/>
            <person name="Nakamichi Y."/>
            <person name="Nakamura M."/>
            <person name="Meguro A."/>
            <person name="Negishi M."/>
            <person name="Ohta I."/>
            <person name="Ohta T."/>
            <person name="Okamoto M."/>
            <person name="Ono N."/>
            <person name="Saji S."/>
            <person name="Sakaguchi M."/>
            <person name="Sakai K."/>
            <person name="Shibata M."/>
            <person name="Shimokawa T."/>
            <person name="Song J."/>
            <person name="Takazaki Y."/>
            <person name="Terasawa K."/>
            <person name="Tsugane M."/>
            <person name="Tsuji K."/>
            <person name="Ueda S."/>
            <person name="Waki K."/>
            <person name="Yamagata H."/>
            <person name="Yamamoto M."/>
            <person name="Yamamoto S."/>
            <person name="Yamane H."/>
            <person name="Yoshiki S."/>
            <person name="Yoshihara R."/>
            <person name="Yukawa K."/>
            <person name="Zhong H."/>
            <person name="Yano M."/>
            <person name="Yuan Q."/>
            <person name="Ouyang S."/>
            <person name="Liu J."/>
            <person name="Jones K.M."/>
            <person name="Gansberger K."/>
            <person name="Moffat K."/>
            <person name="Hill J."/>
            <person name="Bera J."/>
            <person name="Fadrosh D."/>
            <person name="Jin S."/>
            <person name="Johri S."/>
            <person name="Kim M."/>
            <person name="Overton L."/>
            <person name="Reardon M."/>
            <person name="Tsitrin T."/>
            <person name="Vuong H."/>
            <person name="Weaver B."/>
            <person name="Ciecko A."/>
            <person name="Tallon L."/>
            <person name="Jackson J."/>
            <person name="Pai G."/>
            <person name="Aken S.V."/>
            <person name="Utterback T."/>
            <person name="Reidmuller S."/>
            <person name="Feldblyum T."/>
            <person name="Hsiao J."/>
            <person name="Zismann V."/>
            <person name="Iobst S."/>
            <person name="de Vazeille A.R."/>
            <person name="Buell C.R."/>
            <person name="Ying K."/>
            <person name="Li Y."/>
            <person name="Lu T."/>
            <person name="Huang Y."/>
            <person name="Zhao Q."/>
            <person name="Feng Q."/>
            <person name="Zhang L."/>
            <person name="Zhu J."/>
            <person name="Weng Q."/>
            <person name="Mu J."/>
            <person name="Lu Y."/>
            <person name="Fan D."/>
            <person name="Liu Y."/>
            <person name="Guan J."/>
            <person name="Zhang Y."/>
            <person name="Yu S."/>
            <person name="Liu X."/>
            <person name="Zhang Y."/>
            <person name="Hong G."/>
            <person name="Han B."/>
            <person name="Choisne N."/>
            <person name="Demange N."/>
            <person name="Orjeda G."/>
            <person name="Samain S."/>
            <person name="Cattolico L."/>
            <person name="Pelletier E."/>
            <person name="Couloux A."/>
            <person name="Segurens B."/>
            <person name="Wincker P."/>
            <person name="D'Hont A."/>
            <person name="Scarpelli C."/>
            <person name="Weissenbach J."/>
            <person name="Salanoubat M."/>
            <person name="Quetier F."/>
            <person name="Yu Y."/>
            <person name="Kim H.R."/>
            <person name="Rambo T."/>
            <person name="Currie J."/>
            <person name="Collura K."/>
            <person name="Luo M."/>
            <person name="Yang T."/>
            <person name="Ammiraju J.S.S."/>
            <person name="Engler F."/>
            <person name="Soderlund C."/>
            <person name="Wing R.A."/>
            <person name="Palmer L.E."/>
            <person name="de la Bastide M."/>
            <person name="Spiegel L."/>
            <person name="Nascimento L."/>
            <person name="Zutavern T."/>
            <person name="O'Shaughnessy A."/>
            <person name="Dike S."/>
            <person name="Dedhia N."/>
            <person name="Preston R."/>
            <person name="Balija V."/>
            <person name="McCombie W.R."/>
            <person name="Chow T."/>
            <person name="Chen H."/>
            <person name="Chung M."/>
            <person name="Chen C."/>
            <person name="Shaw J."/>
            <person name="Wu H."/>
            <person name="Hsiao K."/>
            <person name="Chao Y."/>
            <person name="Chu M."/>
            <person name="Cheng C."/>
            <person name="Hour A."/>
            <person name="Lee P."/>
            <person name="Lin S."/>
            <person name="Lin Y."/>
            <person name="Liou J."/>
            <person name="Liu S."/>
            <person name="Hsing Y."/>
            <person name="Raghuvanshi S."/>
            <person name="Mohanty A."/>
            <person name="Bharti A.K."/>
            <person name="Gaur A."/>
            <person name="Gupta V."/>
            <person name="Kumar D."/>
            <person name="Ravi V."/>
            <person name="Vij S."/>
            <person name="Kapur A."/>
            <person name="Khurana P."/>
            <person name="Khurana P."/>
            <person name="Khurana J.P."/>
            <person name="Tyagi A.K."/>
            <person name="Gaikwad K."/>
            <person name="Singh A."/>
            <person name="Dalal V."/>
            <person name="Srivastava S."/>
            <person name="Dixit A."/>
            <person name="Pal A.K."/>
            <person name="Ghazi I.A."/>
            <person name="Yadav M."/>
            <person name="Pandit A."/>
            <person name="Bhargava A."/>
            <person name="Sureshbabu K."/>
            <person name="Batra K."/>
            <person name="Sharma T.R."/>
            <person name="Mohapatra T."/>
            <person name="Singh N.K."/>
            <person name="Messing J."/>
            <person name="Nelson A.B."/>
            <person name="Fuks G."/>
            <person name="Kavchok S."/>
            <person name="Keizer G."/>
            <person name="Linton E."/>
            <person name="Llaca V."/>
            <person name="Song R."/>
            <person name="Tanyolac B."/>
            <person name="Young S."/>
            <person name="Ho-Il K."/>
            <person name="Hahn J.H."/>
            <person name="Sangsakoo G."/>
            <person name="Vanavichit A."/>
            <person name="de Mattos Luiz.A.T."/>
            <person name="Zimmer P.D."/>
            <person name="Malone G."/>
            <person name="Dellagostin O."/>
            <person name="de Oliveira A.C."/>
            <person name="Bevan M."/>
            <person name="Bancroft I."/>
            <person name="Minx P."/>
            <person name="Cordum H."/>
            <person name="Wilson R."/>
            <person name="Cheng Z."/>
            <person name="Jin W."/>
            <person name="Jiang J."/>
            <person name="Leong S.A."/>
            <person name="Iwama H."/>
            <person name="Gojobori T."/>
            <person name="Itoh T."/>
            <person name="Niimura Y."/>
            <person name="Fujii Y."/>
            <person name="Habara T."/>
            <person name="Sakai H."/>
            <person name="Sato Y."/>
            <person name="Wilson G."/>
            <person name="Kumar K."/>
            <person name="McCouch S."/>
            <person name="Juretic N."/>
            <person name="Hoen D."/>
            <person name="Wright S."/>
            <person name="Bruskiewich R."/>
            <person name="Bureau T."/>
            <person name="Miyao A."/>
            <person name="Hirochika H."/>
            <person name="Nishikawa T."/>
            <person name="Kadowaki K."/>
            <person name="Sugiura M."/>
            <person name="Burr B."/>
            <person name="Sasaki T."/>
        </authorList>
    </citation>
    <scope>NUCLEOTIDE SEQUENCE [LARGE SCALE GENOMIC DNA]</scope>
    <source>
        <strain evidence="2">cv. Nipponbare</strain>
    </source>
</reference>